<evidence type="ECO:0000256" key="4">
    <source>
        <dbReference type="SAM" id="Phobius"/>
    </source>
</evidence>
<dbReference type="SUPFAM" id="SSF46689">
    <property type="entry name" value="Homeodomain-like"/>
    <property type="match status" value="1"/>
</dbReference>
<dbReference type="Gene3D" id="1.10.10.60">
    <property type="entry name" value="Homeodomain-like"/>
    <property type="match status" value="2"/>
</dbReference>
<name>A0ABX7SXT7_9FLAO</name>
<dbReference type="InterPro" id="IPR009057">
    <property type="entry name" value="Homeodomain-like_sf"/>
</dbReference>
<dbReference type="PANTHER" id="PTHR43280">
    <property type="entry name" value="ARAC-FAMILY TRANSCRIPTIONAL REGULATOR"/>
    <property type="match status" value="1"/>
</dbReference>
<evidence type="ECO:0000313" key="7">
    <source>
        <dbReference type="Proteomes" id="UP000663935"/>
    </source>
</evidence>
<keyword evidence="2" id="KW-0238">DNA-binding</keyword>
<protein>
    <submittedName>
        <fullName evidence="6">Helix-turn-helix transcriptional regulator</fullName>
    </submittedName>
</protein>
<feature type="transmembrane region" description="Helical" evidence="4">
    <location>
        <begin position="119"/>
        <end position="137"/>
    </location>
</feature>
<keyword evidence="4" id="KW-0472">Membrane</keyword>
<keyword evidence="7" id="KW-1185">Reference proteome</keyword>
<evidence type="ECO:0000259" key="5">
    <source>
        <dbReference type="PROSITE" id="PS01124"/>
    </source>
</evidence>
<keyword evidence="1" id="KW-0805">Transcription regulation</keyword>
<dbReference type="RefSeq" id="WP_207972227.1">
    <property type="nucleotide sequence ID" value="NZ_CP071795.1"/>
</dbReference>
<accession>A0ABX7SXT7</accession>
<dbReference type="PANTHER" id="PTHR43280:SF29">
    <property type="entry name" value="ARAC-FAMILY TRANSCRIPTIONAL REGULATOR"/>
    <property type="match status" value="1"/>
</dbReference>
<feature type="transmembrane region" description="Helical" evidence="4">
    <location>
        <begin position="149"/>
        <end position="168"/>
    </location>
</feature>
<dbReference type="Proteomes" id="UP000663935">
    <property type="component" value="Chromosome"/>
</dbReference>
<keyword evidence="4" id="KW-1133">Transmembrane helix</keyword>
<sequence length="305" mass="36055">MDYPQLLFITSPLFFFILPLVYVFQNRLNVKSKYWFMHFVFPILMLILFIPTILMNDNDKLSMYHADGINDPIWLVLLYLLFSIYYSIKTFIANKEHKALLLNTSANNDIELQLFSNKLIFLASVCIIIIPISLLIQYLDFNTKVVDKFLFIIFSLIPHFIVISISNIKTFENSNEIRIEERQTSVVEHENLDTIKSELTGFMMKCKPYLRQDLNLQTLANLVSWNRSKLSMVINKGFGKNFYDYVNEYRLEAVVEKLNSGKHKDYSLDYIVSECGFKSYVSFYRIFKRVKKKSPKDYLRHLKSQ</sequence>
<evidence type="ECO:0000313" key="6">
    <source>
        <dbReference type="EMBL" id="QTD38085.1"/>
    </source>
</evidence>
<feature type="domain" description="HTH araC/xylS-type" evidence="5">
    <location>
        <begin position="210"/>
        <end position="301"/>
    </location>
</feature>
<dbReference type="EMBL" id="CP071795">
    <property type="protein sequence ID" value="QTD38085.1"/>
    <property type="molecule type" value="Genomic_DNA"/>
</dbReference>
<dbReference type="SMART" id="SM00342">
    <property type="entry name" value="HTH_ARAC"/>
    <property type="match status" value="1"/>
</dbReference>
<evidence type="ECO:0000256" key="3">
    <source>
        <dbReference type="ARBA" id="ARBA00023163"/>
    </source>
</evidence>
<organism evidence="6 7">
    <name type="scientific">Polaribacter batillariae</name>
    <dbReference type="NCBI Taxonomy" id="2808900"/>
    <lineage>
        <taxon>Bacteria</taxon>
        <taxon>Pseudomonadati</taxon>
        <taxon>Bacteroidota</taxon>
        <taxon>Flavobacteriia</taxon>
        <taxon>Flavobacteriales</taxon>
        <taxon>Flavobacteriaceae</taxon>
    </lineage>
</organism>
<dbReference type="PROSITE" id="PS01124">
    <property type="entry name" value="HTH_ARAC_FAMILY_2"/>
    <property type="match status" value="1"/>
</dbReference>
<evidence type="ECO:0000256" key="1">
    <source>
        <dbReference type="ARBA" id="ARBA00023015"/>
    </source>
</evidence>
<keyword evidence="3" id="KW-0804">Transcription</keyword>
<keyword evidence="4" id="KW-0812">Transmembrane</keyword>
<evidence type="ECO:0000256" key="2">
    <source>
        <dbReference type="ARBA" id="ARBA00023125"/>
    </source>
</evidence>
<feature type="transmembrane region" description="Helical" evidence="4">
    <location>
        <begin position="73"/>
        <end position="92"/>
    </location>
</feature>
<feature type="transmembrane region" description="Helical" evidence="4">
    <location>
        <begin position="6"/>
        <end position="24"/>
    </location>
</feature>
<reference evidence="6 7" key="1">
    <citation type="submission" date="2021-03" db="EMBL/GenBank/DDBJ databases">
        <title>Complete genome of Polaribacter_sp.G4M1.</title>
        <authorList>
            <person name="Jeong S.W."/>
            <person name="Bae J.W."/>
        </authorList>
    </citation>
    <scope>NUCLEOTIDE SEQUENCE [LARGE SCALE GENOMIC DNA]</scope>
    <source>
        <strain evidence="6 7">G4M1</strain>
    </source>
</reference>
<gene>
    <name evidence="6" type="ORF">JL193_01910</name>
</gene>
<dbReference type="InterPro" id="IPR018060">
    <property type="entry name" value="HTH_AraC"/>
</dbReference>
<dbReference type="Pfam" id="PF12833">
    <property type="entry name" value="HTH_18"/>
    <property type="match status" value="1"/>
</dbReference>
<feature type="transmembrane region" description="Helical" evidence="4">
    <location>
        <begin position="36"/>
        <end position="53"/>
    </location>
</feature>
<proteinExistence type="predicted"/>